<dbReference type="HOGENOM" id="CLU_016417_0_0_9"/>
<name>C4V2W3_9FIRM</name>
<reference evidence="1 2" key="1">
    <citation type="submission" date="2009-04" db="EMBL/GenBank/DDBJ databases">
        <authorList>
            <person name="Qin X."/>
            <person name="Bachman B."/>
            <person name="Battles P."/>
            <person name="Bell A."/>
            <person name="Bess C."/>
            <person name="Bickham C."/>
            <person name="Chaboub L."/>
            <person name="Chen D."/>
            <person name="Coyle M."/>
            <person name="Deiros D.R."/>
            <person name="Dinh H."/>
            <person name="Forbes L."/>
            <person name="Fowler G."/>
            <person name="Francisco L."/>
            <person name="Fu Q."/>
            <person name="Gubbala S."/>
            <person name="Hale W."/>
            <person name="Han Y."/>
            <person name="Hemphill L."/>
            <person name="Highlander S.K."/>
            <person name="Hirani K."/>
            <person name="Hogues M."/>
            <person name="Jackson L."/>
            <person name="Jakkamsetti A."/>
            <person name="Javaid M."/>
            <person name="Jiang H."/>
            <person name="Korchina V."/>
            <person name="Kovar C."/>
            <person name="Lara F."/>
            <person name="Lee S."/>
            <person name="Mata R."/>
            <person name="Mathew T."/>
            <person name="Moen C."/>
            <person name="Morales K."/>
            <person name="Munidasa M."/>
            <person name="Nazareth L."/>
            <person name="Ngo R."/>
            <person name="Nguyen L."/>
            <person name="Okwuonu G."/>
            <person name="Ongeri F."/>
            <person name="Patil S."/>
            <person name="Petrosino J."/>
            <person name="Pham C."/>
            <person name="Pham P."/>
            <person name="Pu L.-L."/>
            <person name="Puazo M."/>
            <person name="Raj R."/>
            <person name="Reid J."/>
            <person name="Rouhana J."/>
            <person name="Saada N."/>
            <person name="Shang Y."/>
            <person name="Simmons D."/>
            <person name="Thornton R."/>
            <person name="Warren J."/>
            <person name="Weissenberger G."/>
            <person name="Zhang J."/>
            <person name="Zhang L."/>
            <person name="Zhou C."/>
            <person name="Zhu D."/>
            <person name="Muzny D."/>
            <person name="Worley K."/>
            <person name="Gibbs R."/>
        </authorList>
    </citation>
    <scope>NUCLEOTIDE SEQUENCE [LARGE SCALE GENOMIC DNA]</scope>
    <source>
        <strain evidence="1 2">ATCC 43531</strain>
    </source>
</reference>
<accession>C4V2W3</accession>
<dbReference type="RefSeq" id="WP_006689561.1">
    <property type="nucleotide sequence ID" value="NZ_GG694006.1"/>
</dbReference>
<dbReference type="Pfam" id="PF09709">
    <property type="entry name" value="Cas_Csd1"/>
    <property type="match status" value="1"/>
</dbReference>
<dbReference type="eggNOG" id="COG5632">
    <property type="taxonomic scope" value="Bacteria"/>
</dbReference>
<dbReference type="NCBIfam" id="TIGR01863">
    <property type="entry name" value="cas_Csd1"/>
    <property type="match status" value="1"/>
</dbReference>
<keyword evidence="2" id="KW-1185">Reference proteome</keyword>
<comment type="caution">
    <text evidence="1">The sequence shown here is derived from an EMBL/GenBank/DDBJ whole genome shotgun (WGS) entry which is preliminary data.</text>
</comment>
<sequence>MSWMEQLVQTYDENERFAGRDDVEGMKVALSPIGYSIHDAWLEVVLRENGEFIDAFELPKEERATPMPCTPYPRTSKAVPHPLFDKIAYVSKDYHKFIENPKKKDMESYRAYKKLLTKWVQQEDSPLIVRAVYAYISQHDLIHDLLERKIATKGKITSKLSSVVRFRIEGRIDPWRDKEVQDSYKKIYSSLFYENASKSLCYGSGKMMVTIEKPDTRGIRTHGDGTRLISSNDEDNFTFRGRFVLGKECLSIGEETVQKSMNALRWLVENQGKNVDGRVFLVWGRNSVSIPSVFDDTEGLIHKRRPMEAAQPDTLKMWAQNLHKALDGYRHDFRRAKTSQVNVIILDAVTDKGRLSICYYGEMAGEDFIERIEKWHTAGQWYQRNQDTRDKKNPGWYPPYFGVPSPRKLVYAYRGDNISDKQMKMELHRIFFSIVQGVPLPADMERMAFSRVVKRAICDPLEKWEHLILEPACSIICNRLNRKKEVYTVALNERKTNRSYLFGRLLAVADQMERETFTAEEKGSRITNAMRYMNIFSSRPVSTWETIQKKLLPYQAKREKYGGKEIALIDEIISMFDDGDFCSNAPLEVEFLLGLSCQRHALRKEREENKKDAMREENK</sequence>
<dbReference type="STRING" id="638302.HMPREF0908_0827"/>
<dbReference type="OrthoDB" id="5389988at2"/>
<evidence type="ECO:0000313" key="1">
    <source>
        <dbReference type="EMBL" id="EEQ48799.1"/>
    </source>
</evidence>
<evidence type="ECO:0000313" key="2">
    <source>
        <dbReference type="Proteomes" id="UP000005309"/>
    </source>
</evidence>
<proteinExistence type="predicted"/>
<dbReference type="Proteomes" id="UP000005309">
    <property type="component" value="Unassembled WGS sequence"/>
</dbReference>
<dbReference type="AlphaFoldDB" id="C4V2W3"/>
<protein>
    <submittedName>
        <fullName evidence="1">CRISPR-associated protein, Csd1 family</fullName>
    </submittedName>
</protein>
<dbReference type="InterPro" id="IPR010144">
    <property type="entry name" value="CRISPR-assoc_prot_Csd1-typ"/>
</dbReference>
<dbReference type="EMBL" id="ACLA01000011">
    <property type="protein sequence ID" value="EEQ48799.1"/>
    <property type="molecule type" value="Genomic_DNA"/>
</dbReference>
<organism evidence="1 2">
    <name type="scientific">Selenomonas flueggei ATCC 43531</name>
    <dbReference type="NCBI Taxonomy" id="638302"/>
    <lineage>
        <taxon>Bacteria</taxon>
        <taxon>Bacillati</taxon>
        <taxon>Bacillota</taxon>
        <taxon>Negativicutes</taxon>
        <taxon>Selenomonadales</taxon>
        <taxon>Selenomonadaceae</taxon>
        <taxon>Selenomonas</taxon>
    </lineage>
</organism>
<gene>
    <name evidence="1" type="primary">csd1</name>
    <name evidence="1" type="ORF">HMPREF0908_0827</name>
</gene>